<dbReference type="InterPro" id="IPR024185">
    <property type="entry name" value="FTHF_cligase-like_sf"/>
</dbReference>
<sequence>MMNASKIELRRSLLETRLSLSRDVWRTKSNIICHHLQDSTLFTQAKTVLAYFSFRQEPDLSPLFCLPKRWGFPRCLGDTLSWHDWTLGDELEANGYGILEPKIDAPRIEPAKVDLMLVPGVGCDRSGYRLGYGGGYYDRLFSLPEWQNIPRIGIVFDLAYLSTLPRDVWDFPLTGLCTEVGILRSTDNKLL</sequence>
<dbReference type="EC" id="6.3.3.2" evidence="5"/>
<dbReference type="AlphaFoldDB" id="A0A2T1BXD8"/>
<name>A0A2T1BXD8_9CYAN</name>
<evidence type="ECO:0000256" key="2">
    <source>
        <dbReference type="ARBA" id="ARBA00022741"/>
    </source>
</evidence>
<dbReference type="EMBL" id="PVWJ01000188">
    <property type="protein sequence ID" value="PSB00577.1"/>
    <property type="molecule type" value="Genomic_DNA"/>
</dbReference>
<dbReference type="PANTHER" id="PTHR23407">
    <property type="entry name" value="ATPASE INHIBITOR/5-FORMYLTETRAHYDROFOLATE CYCLO-LIGASE"/>
    <property type="match status" value="1"/>
</dbReference>
<dbReference type="InterPro" id="IPR002698">
    <property type="entry name" value="FTHF_cligase"/>
</dbReference>
<comment type="cofactor">
    <cofactor evidence="5">
        <name>Mg(2+)</name>
        <dbReference type="ChEBI" id="CHEBI:18420"/>
    </cofactor>
</comment>
<dbReference type="PIRSF" id="PIRSF006806">
    <property type="entry name" value="FTHF_cligase"/>
    <property type="match status" value="1"/>
</dbReference>
<dbReference type="GO" id="GO:0030272">
    <property type="term" value="F:5-formyltetrahydrofolate cyclo-ligase activity"/>
    <property type="evidence" value="ECO:0007669"/>
    <property type="project" value="UniProtKB-EC"/>
</dbReference>
<keyword evidence="6" id="KW-0436">Ligase</keyword>
<dbReference type="PANTHER" id="PTHR23407:SF1">
    <property type="entry name" value="5-FORMYLTETRAHYDROFOLATE CYCLO-LIGASE"/>
    <property type="match status" value="1"/>
</dbReference>
<feature type="binding site" evidence="4">
    <location>
        <begin position="129"/>
        <end position="137"/>
    </location>
    <ligand>
        <name>ATP</name>
        <dbReference type="ChEBI" id="CHEBI:30616"/>
    </ligand>
</feature>
<protein>
    <recommendedName>
        <fullName evidence="5">5-formyltetrahydrofolate cyclo-ligase</fullName>
        <ecNumber evidence="5">6.3.3.2</ecNumber>
    </recommendedName>
</protein>
<feature type="binding site" evidence="4">
    <location>
        <begin position="6"/>
        <end position="10"/>
    </location>
    <ligand>
        <name>ATP</name>
        <dbReference type="ChEBI" id="CHEBI:30616"/>
    </ligand>
</feature>
<accession>A0A2T1BXD8</accession>
<dbReference type="GO" id="GO:0005524">
    <property type="term" value="F:ATP binding"/>
    <property type="evidence" value="ECO:0007669"/>
    <property type="project" value="UniProtKB-KW"/>
</dbReference>
<dbReference type="RefSeq" id="WP_106291724.1">
    <property type="nucleotide sequence ID" value="NZ_CAWNTC010000236.1"/>
</dbReference>
<dbReference type="Proteomes" id="UP000238762">
    <property type="component" value="Unassembled WGS sequence"/>
</dbReference>
<proteinExistence type="inferred from homology"/>
<dbReference type="Pfam" id="PF01812">
    <property type="entry name" value="5-FTHF_cyc-lig"/>
    <property type="match status" value="1"/>
</dbReference>
<dbReference type="InterPro" id="IPR037171">
    <property type="entry name" value="NagB/RpiA_transferase-like"/>
</dbReference>
<dbReference type="NCBIfam" id="TIGR02727">
    <property type="entry name" value="MTHFS_bact"/>
    <property type="match status" value="1"/>
</dbReference>
<gene>
    <name evidence="6" type="ORF">C7B64_22820</name>
</gene>
<reference evidence="6 7" key="1">
    <citation type="submission" date="2018-02" db="EMBL/GenBank/DDBJ databases">
        <authorList>
            <person name="Cohen D.B."/>
            <person name="Kent A.D."/>
        </authorList>
    </citation>
    <scope>NUCLEOTIDE SEQUENCE [LARGE SCALE GENOMIC DNA]</scope>
    <source>
        <strain evidence="6 7">CCAP 1448/3</strain>
    </source>
</reference>
<evidence type="ECO:0000313" key="6">
    <source>
        <dbReference type="EMBL" id="PSB00577.1"/>
    </source>
</evidence>
<dbReference type="GO" id="GO:0009396">
    <property type="term" value="P:folic acid-containing compound biosynthetic process"/>
    <property type="evidence" value="ECO:0007669"/>
    <property type="project" value="TreeGrafter"/>
</dbReference>
<keyword evidence="2 4" id="KW-0547">Nucleotide-binding</keyword>
<feature type="binding site" evidence="4">
    <location>
        <position position="57"/>
    </location>
    <ligand>
        <name>substrate</name>
    </ligand>
</feature>
<evidence type="ECO:0000256" key="5">
    <source>
        <dbReference type="RuleBase" id="RU361279"/>
    </source>
</evidence>
<keyword evidence="3 4" id="KW-0067">ATP-binding</keyword>
<evidence type="ECO:0000313" key="7">
    <source>
        <dbReference type="Proteomes" id="UP000238762"/>
    </source>
</evidence>
<evidence type="ECO:0000256" key="3">
    <source>
        <dbReference type="ARBA" id="ARBA00022840"/>
    </source>
</evidence>
<comment type="catalytic activity">
    <reaction evidence="5">
        <text>(6S)-5-formyl-5,6,7,8-tetrahydrofolate + ATP = (6R)-5,10-methenyltetrahydrofolate + ADP + phosphate</text>
        <dbReference type="Rhea" id="RHEA:10488"/>
        <dbReference type="ChEBI" id="CHEBI:30616"/>
        <dbReference type="ChEBI" id="CHEBI:43474"/>
        <dbReference type="ChEBI" id="CHEBI:57455"/>
        <dbReference type="ChEBI" id="CHEBI:57457"/>
        <dbReference type="ChEBI" id="CHEBI:456216"/>
        <dbReference type="EC" id="6.3.3.2"/>
    </reaction>
</comment>
<dbReference type="GO" id="GO:0035999">
    <property type="term" value="P:tetrahydrofolate interconversion"/>
    <property type="evidence" value="ECO:0007669"/>
    <property type="project" value="TreeGrafter"/>
</dbReference>
<organism evidence="6 7">
    <name type="scientific">Merismopedia glauca CCAP 1448/3</name>
    <dbReference type="NCBI Taxonomy" id="1296344"/>
    <lineage>
        <taxon>Bacteria</taxon>
        <taxon>Bacillati</taxon>
        <taxon>Cyanobacteriota</taxon>
        <taxon>Cyanophyceae</taxon>
        <taxon>Synechococcales</taxon>
        <taxon>Merismopediaceae</taxon>
        <taxon>Merismopedia</taxon>
    </lineage>
</organism>
<dbReference type="SUPFAM" id="SSF100950">
    <property type="entry name" value="NagB/RpiA/CoA transferase-like"/>
    <property type="match status" value="1"/>
</dbReference>
<comment type="caution">
    <text evidence="6">The sequence shown here is derived from an EMBL/GenBank/DDBJ whole genome shotgun (WGS) entry which is preliminary data.</text>
</comment>
<keyword evidence="5" id="KW-0460">Magnesium</keyword>
<keyword evidence="7" id="KW-1185">Reference proteome</keyword>
<reference evidence="6 7" key="2">
    <citation type="submission" date="2018-03" db="EMBL/GenBank/DDBJ databases">
        <title>The ancient ancestry and fast evolution of plastids.</title>
        <authorList>
            <person name="Moore K.R."/>
            <person name="Magnabosco C."/>
            <person name="Momper L."/>
            <person name="Gold D.A."/>
            <person name="Bosak T."/>
            <person name="Fournier G.P."/>
        </authorList>
    </citation>
    <scope>NUCLEOTIDE SEQUENCE [LARGE SCALE GENOMIC DNA]</scope>
    <source>
        <strain evidence="6 7">CCAP 1448/3</strain>
    </source>
</reference>
<evidence type="ECO:0000256" key="4">
    <source>
        <dbReference type="PIRSR" id="PIRSR006806-1"/>
    </source>
</evidence>
<comment type="similarity">
    <text evidence="1 5">Belongs to the 5-formyltetrahydrofolate cyclo-ligase family.</text>
</comment>
<dbReference type="OrthoDB" id="9801938at2"/>
<dbReference type="GO" id="GO:0046872">
    <property type="term" value="F:metal ion binding"/>
    <property type="evidence" value="ECO:0007669"/>
    <property type="project" value="UniProtKB-KW"/>
</dbReference>
<keyword evidence="5" id="KW-0479">Metal-binding</keyword>
<dbReference type="Gene3D" id="3.40.50.10420">
    <property type="entry name" value="NagB/RpiA/CoA transferase-like"/>
    <property type="match status" value="1"/>
</dbReference>
<evidence type="ECO:0000256" key="1">
    <source>
        <dbReference type="ARBA" id="ARBA00010638"/>
    </source>
</evidence>